<evidence type="ECO:0000313" key="5">
    <source>
        <dbReference type="Proteomes" id="UP000246018"/>
    </source>
</evidence>
<name>A0A2T8F7W5_9ACTN</name>
<comment type="caution">
    <text evidence="4">The sequence shown here is derived from an EMBL/GenBank/DDBJ whole genome shotgun (WGS) entry which is preliminary data.</text>
</comment>
<keyword evidence="1" id="KW-0560">Oxidoreductase</keyword>
<protein>
    <submittedName>
        <fullName evidence="4">Glycine oxidase ThiO</fullName>
    </submittedName>
</protein>
<keyword evidence="5" id="KW-1185">Reference proteome</keyword>
<evidence type="ECO:0000256" key="1">
    <source>
        <dbReference type="ARBA" id="ARBA00023002"/>
    </source>
</evidence>
<accession>A0A2T8F7W5</accession>
<gene>
    <name evidence="4" type="ORF">DDE18_16710</name>
</gene>
<feature type="domain" description="FAD dependent oxidoreductase" evidence="3">
    <location>
        <begin position="3"/>
        <end position="316"/>
    </location>
</feature>
<feature type="region of interest" description="Disordered" evidence="2">
    <location>
        <begin position="325"/>
        <end position="344"/>
    </location>
</feature>
<dbReference type="EMBL" id="QDGZ01000007">
    <property type="protein sequence ID" value="PVG81808.1"/>
    <property type="molecule type" value="Genomic_DNA"/>
</dbReference>
<sequence length="344" mass="35469">MRILGAGIVGLACADELVGRGHDVVVVDPAPGSGASFAAAGMLCPGGEAWHGEDDLLALCLEGVALWPEYAGRLGVPLTRTGTLLVGRDHGDLQLVERQAELLAGAGVAIQPLTRRELLAAEPGLDPRAAGGAVLPHDQAVDPRAVVAALLARLGERVVSPGSPAAVPAEVEVLATGARLPAPYDALVRGVRGEILRVATDDPPAHVVRGWARGEPVYVVPRPGTREVVIGATSEEHDEPPVATVGGVRRLLLAAVDLVPALDRAELVEVTARDRPGTPDNLPLVGPSGDDGVLLAAGHHRHGVLLAPLTAVRLADHLESGAVDARLDPRRFSPSPPTTEGSTR</sequence>
<dbReference type="SUPFAM" id="SSF51905">
    <property type="entry name" value="FAD/NAD(P)-binding domain"/>
    <property type="match status" value="1"/>
</dbReference>
<dbReference type="SUPFAM" id="SSF54373">
    <property type="entry name" value="FAD-linked reductases, C-terminal domain"/>
    <property type="match status" value="1"/>
</dbReference>
<evidence type="ECO:0000313" key="4">
    <source>
        <dbReference type="EMBL" id="PVG81808.1"/>
    </source>
</evidence>
<reference evidence="4 5" key="1">
    <citation type="submission" date="2018-04" db="EMBL/GenBank/DDBJ databases">
        <title>Genome of Nocardioides gansuensis WSJ-1.</title>
        <authorList>
            <person name="Wu S."/>
            <person name="Wang G."/>
        </authorList>
    </citation>
    <scope>NUCLEOTIDE SEQUENCE [LARGE SCALE GENOMIC DNA]</scope>
    <source>
        <strain evidence="4 5">WSJ-1</strain>
    </source>
</reference>
<proteinExistence type="predicted"/>
<dbReference type="InterPro" id="IPR036188">
    <property type="entry name" value="FAD/NAD-bd_sf"/>
</dbReference>
<dbReference type="AlphaFoldDB" id="A0A2T8F7W5"/>
<dbReference type="Proteomes" id="UP000246018">
    <property type="component" value="Unassembled WGS sequence"/>
</dbReference>
<dbReference type="OrthoDB" id="3214401at2"/>
<evidence type="ECO:0000259" key="3">
    <source>
        <dbReference type="Pfam" id="PF01266"/>
    </source>
</evidence>
<organism evidence="4 5">
    <name type="scientific">Nocardioides gansuensis</name>
    <dbReference type="NCBI Taxonomy" id="2138300"/>
    <lineage>
        <taxon>Bacteria</taxon>
        <taxon>Bacillati</taxon>
        <taxon>Actinomycetota</taxon>
        <taxon>Actinomycetes</taxon>
        <taxon>Propionibacteriales</taxon>
        <taxon>Nocardioidaceae</taxon>
        <taxon>Nocardioides</taxon>
    </lineage>
</organism>
<dbReference type="Pfam" id="PF01266">
    <property type="entry name" value="DAO"/>
    <property type="match status" value="1"/>
</dbReference>
<dbReference type="PANTHER" id="PTHR13847:SF289">
    <property type="entry name" value="GLYCINE OXIDASE"/>
    <property type="match status" value="1"/>
</dbReference>
<dbReference type="GO" id="GO:0016491">
    <property type="term" value="F:oxidoreductase activity"/>
    <property type="evidence" value="ECO:0007669"/>
    <property type="project" value="UniProtKB-KW"/>
</dbReference>
<dbReference type="Gene3D" id="3.30.9.10">
    <property type="entry name" value="D-Amino Acid Oxidase, subunit A, domain 2"/>
    <property type="match status" value="2"/>
</dbReference>
<evidence type="ECO:0000256" key="2">
    <source>
        <dbReference type="SAM" id="MobiDB-lite"/>
    </source>
</evidence>
<dbReference type="GO" id="GO:0005737">
    <property type="term" value="C:cytoplasm"/>
    <property type="evidence" value="ECO:0007669"/>
    <property type="project" value="TreeGrafter"/>
</dbReference>
<dbReference type="Gene3D" id="3.50.50.60">
    <property type="entry name" value="FAD/NAD(P)-binding domain"/>
    <property type="match status" value="2"/>
</dbReference>
<dbReference type="PANTHER" id="PTHR13847">
    <property type="entry name" value="SARCOSINE DEHYDROGENASE-RELATED"/>
    <property type="match status" value="1"/>
</dbReference>
<dbReference type="InterPro" id="IPR006076">
    <property type="entry name" value="FAD-dep_OxRdtase"/>
</dbReference>